<proteinExistence type="predicted"/>
<reference evidence="1 2" key="1">
    <citation type="submission" date="2018-08" db="EMBL/GenBank/DDBJ databases">
        <title>Meiothermus roseus NBRC 110900 genome sequencing project.</title>
        <authorList>
            <person name="Da Costa M.S."/>
            <person name="Albuquerque L."/>
            <person name="Raposo P."/>
            <person name="Froufe H.J.C."/>
            <person name="Barroso C.S."/>
            <person name="Egas C."/>
        </authorList>
    </citation>
    <scope>NUCLEOTIDE SEQUENCE [LARGE SCALE GENOMIC DNA]</scope>
    <source>
        <strain evidence="1 2">NBRC 110900</strain>
    </source>
</reference>
<keyword evidence="2" id="KW-1185">Reference proteome</keyword>
<dbReference type="RefSeq" id="WP_119279247.1">
    <property type="nucleotide sequence ID" value="NZ_QWLA01000063.1"/>
</dbReference>
<organism evidence="1 2">
    <name type="scientific">Calidithermus roseus</name>
    <dbReference type="NCBI Taxonomy" id="1644118"/>
    <lineage>
        <taxon>Bacteria</taxon>
        <taxon>Thermotogati</taxon>
        <taxon>Deinococcota</taxon>
        <taxon>Deinococci</taxon>
        <taxon>Thermales</taxon>
        <taxon>Thermaceae</taxon>
        <taxon>Calidithermus</taxon>
    </lineage>
</organism>
<evidence type="ECO:0000313" key="2">
    <source>
        <dbReference type="Proteomes" id="UP000265341"/>
    </source>
</evidence>
<sequence>MAKPSLKRLEGAITRNLAALGHTVSGFSSASGGVLRDNDMYEVYAFTLLLRAAEEQGLSVGLVNLRSSRTGPGLEARFRASPGDLHAGPGCTFGVVTPLPPLWKYLARGAPLDLSTYVREFIPTLWPSWPLLAEVHTGVKVMGHSGVAHEADLLVLPTWEAQAARIRKRAPRYWRVHLVGECKFYADKLGLPLGRAFVGLASEIRRGDLVLLTNSARTDSIGALVATRPRLAYIDSLTPTKPAEKMFKQIAGKVWARL</sequence>
<dbReference type="AlphaFoldDB" id="A0A399EHJ8"/>
<evidence type="ECO:0000313" key="1">
    <source>
        <dbReference type="EMBL" id="RIH84087.1"/>
    </source>
</evidence>
<protein>
    <submittedName>
        <fullName evidence="1">Uncharacterized protein</fullName>
    </submittedName>
</protein>
<accession>A0A399EHJ8</accession>
<name>A0A399EHJ8_9DEIN</name>
<gene>
    <name evidence="1" type="ORF">Mrose_02763</name>
</gene>
<dbReference type="OrthoDB" id="7833995at2"/>
<dbReference type="EMBL" id="QWLA01000063">
    <property type="protein sequence ID" value="RIH84087.1"/>
    <property type="molecule type" value="Genomic_DNA"/>
</dbReference>
<comment type="caution">
    <text evidence="1">The sequence shown here is derived from an EMBL/GenBank/DDBJ whole genome shotgun (WGS) entry which is preliminary data.</text>
</comment>
<dbReference type="Proteomes" id="UP000265341">
    <property type="component" value="Unassembled WGS sequence"/>
</dbReference>